<proteinExistence type="predicted"/>
<sequence length="64" mass="7066">MVIPLSFPYSHSPKSRSEFRNCEKQNGERNLANILTEVEKLHLTIVNTGVLPLGSSTVDITIVA</sequence>
<organism evidence="1 2">
    <name type="scientific">Parasponia andersonii</name>
    <name type="common">Sponia andersonii</name>
    <dbReference type="NCBI Taxonomy" id="3476"/>
    <lineage>
        <taxon>Eukaryota</taxon>
        <taxon>Viridiplantae</taxon>
        <taxon>Streptophyta</taxon>
        <taxon>Embryophyta</taxon>
        <taxon>Tracheophyta</taxon>
        <taxon>Spermatophyta</taxon>
        <taxon>Magnoliopsida</taxon>
        <taxon>eudicotyledons</taxon>
        <taxon>Gunneridae</taxon>
        <taxon>Pentapetalae</taxon>
        <taxon>rosids</taxon>
        <taxon>fabids</taxon>
        <taxon>Rosales</taxon>
        <taxon>Cannabaceae</taxon>
        <taxon>Parasponia</taxon>
    </lineage>
</organism>
<evidence type="ECO:0000313" key="2">
    <source>
        <dbReference type="Proteomes" id="UP000237105"/>
    </source>
</evidence>
<dbReference type="Proteomes" id="UP000237105">
    <property type="component" value="Unassembled WGS sequence"/>
</dbReference>
<dbReference type="EMBL" id="JXTB01000272">
    <property type="protein sequence ID" value="PON48709.1"/>
    <property type="molecule type" value="Genomic_DNA"/>
</dbReference>
<dbReference type="OrthoDB" id="690068at2759"/>
<gene>
    <name evidence="1" type="ORF">PanWU01x14_235860</name>
</gene>
<protein>
    <submittedName>
        <fullName evidence="1">Uncharacterized protein</fullName>
    </submittedName>
</protein>
<dbReference type="AlphaFoldDB" id="A0A2P5BIT8"/>
<keyword evidence="2" id="KW-1185">Reference proteome</keyword>
<evidence type="ECO:0000313" key="1">
    <source>
        <dbReference type="EMBL" id="PON48709.1"/>
    </source>
</evidence>
<comment type="caution">
    <text evidence="1">The sequence shown here is derived from an EMBL/GenBank/DDBJ whole genome shotgun (WGS) entry which is preliminary data.</text>
</comment>
<reference evidence="2" key="1">
    <citation type="submission" date="2016-06" db="EMBL/GenBank/DDBJ databases">
        <title>Parallel loss of symbiosis genes in relatives of nitrogen-fixing non-legume Parasponia.</title>
        <authorList>
            <person name="Van Velzen R."/>
            <person name="Holmer R."/>
            <person name="Bu F."/>
            <person name="Rutten L."/>
            <person name="Van Zeijl A."/>
            <person name="Liu W."/>
            <person name="Santuari L."/>
            <person name="Cao Q."/>
            <person name="Sharma T."/>
            <person name="Shen D."/>
            <person name="Roswanjaya Y."/>
            <person name="Wardhani T."/>
            <person name="Kalhor M.S."/>
            <person name="Jansen J."/>
            <person name="Van den Hoogen J."/>
            <person name="Gungor B."/>
            <person name="Hartog M."/>
            <person name="Hontelez J."/>
            <person name="Verver J."/>
            <person name="Yang W.-C."/>
            <person name="Schijlen E."/>
            <person name="Repin R."/>
            <person name="Schilthuizen M."/>
            <person name="Schranz E."/>
            <person name="Heidstra R."/>
            <person name="Miyata K."/>
            <person name="Fedorova E."/>
            <person name="Kohlen W."/>
            <person name="Bisseling T."/>
            <person name="Smit S."/>
            <person name="Geurts R."/>
        </authorList>
    </citation>
    <scope>NUCLEOTIDE SEQUENCE [LARGE SCALE GENOMIC DNA]</scope>
    <source>
        <strain evidence="2">cv. WU1-14</strain>
    </source>
</reference>
<accession>A0A2P5BIT8</accession>
<name>A0A2P5BIT8_PARAD</name>